<accession>A0A381SLY6</accession>
<feature type="compositionally biased region" description="Low complexity" evidence="1">
    <location>
        <begin position="66"/>
        <end position="76"/>
    </location>
</feature>
<organism evidence="2">
    <name type="scientific">marine metagenome</name>
    <dbReference type="NCBI Taxonomy" id="408172"/>
    <lineage>
        <taxon>unclassified sequences</taxon>
        <taxon>metagenomes</taxon>
        <taxon>ecological metagenomes</taxon>
    </lineage>
</organism>
<dbReference type="AlphaFoldDB" id="A0A381SLY6"/>
<feature type="region of interest" description="Disordered" evidence="1">
    <location>
        <begin position="46"/>
        <end position="82"/>
    </location>
</feature>
<dbReference type="Gene3D" id="1.10.10.60">
    <property type="entry name" value="Homeodomain-like"/>
    <property type="match status" value="1"/>
</dbReference>
<evidence type="ECO:0008006" key="3">
    <source>
        <dbReference type="Google" id="ProtNLM"/>
    </source>
</evidence>
<dbReference type="EMBL" id="UINC01003226">
    <property type="protein sequence ID" value="SVA04449.1"/>
    <property type="molecule type" value="Genomic_DNA"/>
</dbReference>
<sequence>MAWTEDRVEVLKKLWSDGLSASQIARELGDVTRNAVIGKVHRLGLAGRASPTRPKSRLRHRDPTEYSSSYSGDSGSRIGDNIEPLVLPEPAVSENGDPINILTLNEKVCKWPIGEPGDKDFRFCGRKKLAGSSYCTEHTQLAYQPLDVRRKKRSKFTSKKRTLPKINNF</sequence>
<evidence type="ECO:0000313" key="2">
    <source>
        <dbReference type="EMBL" id="SVA04449.1"/>
    </source>
</evidence>
<name>A0A381SLY6_9ZZZZ</name>
<dbReference type="Pfam" id="PF07750">
    <property type="entry name" value="GcrA"/>
    <property type="match status" value="1"/>
</dbReference>
<gene>
    <name evidence="2" type="ORF">METZ01_LOCUS57303</name>
</gene>
<proteinExistence type="predicted"/>
<protein>
    <recommendedName>
        <fullName evidence="3">GcrA cell cycle regulator</fullName>
    </recommendedName>
</protein>
<evidence type="ECO:0000256" key="1">
    <source>
        <dbReference type="SAM" id="MobiDB-lite"/>
    </source>
</evidence>
<dbReference type="InterPro" id="IPR011681">
    <property type="entry name" value="GcrA"/>
</dbReference>
<reference evidence="2" key="1">
    <citation type="submission" date="2018-05" db="EMBL/GenBank/DDBJ databases">
        <authorList>
            <person name="Lanie J.A."/>
            <person name="Ng W.-L."/>
            <person name="Kazmierczak K.M."/>
            <person name="Andrzejewski T.M."/>
            <person name="Davidsen T.M."/>
            <person name="Wayne K.J."/>
            <person name="Tettelin H."/>
            <person name="Glass J.I."/>
            <person name="Rusch D."/>
            <person name="Podicherti R."/>
            <person name="Tsui H.-C.T."/>
            <person name="Winkler M.E."/>
        </authorList>
    </citation>
    <scope>NUCLEOTIDE SEQUENCE</scope>
</reference>